<dbReference type="Proteomes" id="UP000694867">
    <property type="component" value="Unplaced"/>
</dbReference>
<dbReference type="EC" id="2.3.2.27" evidence="3"/>
<evidence type="ECO:0000256" key="8">
    <source>
        <dbReference type="PROSITE-ProRule" id="PRU00175"/>
    </source>
</evidence>
<evidence type="ECO:0000259" key="10">
    <source>
        <dbReference type="PROSITE" id="PS50089"/>
    </source>
</evidence>
<keyword evidence="4" id="KW-0808">Transferase</keyword>
<evidence type="ECO:0000256" key="3">
    <source>
        <dbReference type="ARBA" id="ARBA00012483"/>
    </source>
</evidence>
<proteinExistence type="predicted"/>
<feature type="region of interest" description="Disordered" evidence="9">
    <location>
        <begin position="186"/>
        <end position="218"/>
    </location>
</feature>
<comment type="catalytic activity">
    <reaction evidence="1">
        <text>S-ubiquitinyl-[E2 ubiquitin-conjugating enzyme]-L-cysteine + [acceptor protein]-L-lysine = [E2 ubiquitin-conjugating enzyme]-L-cysteine + N(6)-ubiquitinyl-[acceptor protein]-L-lysine.</text>
        <dbReference type="EC" id="2.3.2.27"/>
    </reaction>
</comment>
<dbReference type="GO" id="GO:0061630">
    <property type="term" value="F:ubiquitin protein ligase activity"/>
    <property type="evidence" value="ECO:0007669"/>
    <property type="project" value="UniProtKB-EC"/>
</dbReference>
<keyword evidence="6" id="KW-0833">Ubl conjugation pathway</keyword>
<keyword evidence="5 8" id="KW-0863">Zinc-finger</keyword>
<evidence type="ECO:0000256" key="9">
    <source>
        <dbReference type="SAM" id="MobiDB-lite"/>
    </source>
</evidence>
<evidence type="ECO:0000256" key="1">
    <source>
        <dbReference type="ARBA" id="ARBA00000900"/>
    </source>
</evidence>
<dbReference type="RefSeq" id="XP_018497174.1">
    <property type="nucleotide sequence ID" value="XM_018641658.1"/>
</dbReference>
<evidence type="ECO:0000256" key="7">
    <source>
        <dbReference type="ARBA" id="ARBA00022833"/>
    </source>
</evidence>
<dbReference type="GO" id="GO:0008270">
    <property type="term" value="F:zinc ion binding"/>
    <property type="evidence" value="ECO:0007669"/>
    <property type="project" value="UniProtKB-KW"/>
</dbReference>
<gene>
    <name evidence="12" type="primary">LOC108865032</name>
</gene>
<dbReference type="AlphaFoldDB" id="A0AAJ7PAY8"/>
<keyword evidence="5 8" id="KW-0479">Metal-binding</keyword>
<evidence type="ECO:0000313" key="12">
    <source>
        <dbReference type="RefSeq" id="XP_018497174.1"/>
    </source>
</evidence>
<reference evidence="12" key="1">
    <citation type="submission" date="2025-08" db="UniProtKB">
        <authorList>
            <consortium name="RefSeq"/>
        </authorList>
    </citation>
    <scope>IDENTIFICATION</scope>
</reference>
<dbReference type="GO" id="GO:0005783">
    <property type="term" value="C:endoplasmic reticulum"/>
    <property type="evidence" value="ECO:0007669"/>
    <property type="project" value="InterPro"/>
</dbReference>
<dbReference type="SUPFAM" id="SSF57850">
    <property type="entry name" value="RING/U-box"/>
    <property type="match status" value="1"/>
</dbReference>
<name>A0AAJ7PAY8_9ACAR</name>
<dbReference type="SMART" id="SM00184">
    <property type="entry name" value="RING"/>
    <property type="match status" value="1"/>
</dbReference>
<dbReference type="Gene3D" id="3.30.40.10">
    <property type="entry name" value="Zinc/RING finger domain, C3HC4 (zinc finger)"/>
    <property type="match status" value="1"/>
</dbReference>
<evidence type="ECO:0000256" key="5">
    <source>
        <dbReference type="ARBA" id="ARBA00022771"/>
    </source>
</evidence>
<evidence type="ECO:0000256" key="2">
    <source>
        <dbReference type="ARBA" id="ARBA00004906"/>
    </source>
</evidence>
<dbReference type="InterPro" id="IPR013083">
    <property type="entry name" value="Znf_RING/FYVE/PHD"/>
</dbReference>
<dbReference type="InterPro" id="IPR045103">
    <property type="entry name" value="RNF5/RNF185-like"/>
</dbReference>
<feature type="domain" description="RING-type" evidence="10">
    <location>
        <begin position="141"/>
        <end position="181"/>
    </location>
</feature>
<organism evidence="11 12">
    <name type="scientific">Galendromus occidentalis</name>
    <name type="common">western predatory mite</name>
    <dbReference type="NCBI Taxonomy" id="34638"/>
    <lineage>
        <taxon>Eukaryota</taxon>
        <taxon>Metazoa</taxon>
        <taxon>Ecdysozoa</taxon>
        <taxon>Arthropoda</taxon>
        <taxon>Chelicerata</taxon>
        <taxon>Arachnida</taxon>
        <taxon>Acari</taxon>
        <taxon>Parasitiformes</taxon>
        <taxon>Mesostigmata</taxon>
        <taxon>Gamasina</taxon>
        <taxon>Phytoseioidea</taxon>
        <taxon>Phytoseiidae</taxon>
        <taxon>Typhlodrominae</taxon>
        <taxon>Galendromus</taxon>
    </lineage>
</organism>
<dbReference type="KEGG" id="goe:108865032"/>
<dbReference type="GeneID" id="108865032"/>
<comment type="pathway">
    <text evidence="2">Protein modification; protein ubiquitination.</text>
</comment>
<evidence type="ECO:0000313" key="11">
    <source>
        <dbReference type="Proteomes" id="UP000694867"/>
    </source>
</evidence>
<sequence>MQHQVCDGCGDNRHATGSPHCRARDAICTACQRVGHYVRRCALYRGPQRVESRQSEQALEVLQAILRAGRANVTVRILRQAASEQPGRVEERVLENQDVPEEEAAEWPVEFEEQNWEDQEQAAEGVEPVGDRRPGPERWQCLICLDEANNAVVTPCGHLMCYECCYRWYQESRRGSCPARRSDFEIEDLRPVLGTEPEDEGEEGIPPRPRGVYIPREE</sequence>
<dbReference type="PROSITE" id="PS50089">
    <property type="entry name" value="ZF_RING_2"/>
    <property type="match status" value="1"/>
</dbReference>
<accession>A0AAJ7PAY8</accession>
<keyword evidence="11" id="KW-1185">Reference proteome</keyword>
<keyword evidence="7" id="KW-0862">Zinc</keyword>
<protein>
    <recommendedName>
        <fullName evidence="3">RING-type E3 ubiquitin transferase</fullName>
        <ecNumber evidence="3">2.3.2.27</ecNumber>
    </recommendedName>
</protein>
<dbReference type="Pfam" id="PF13920">
    <property type="entry name" value="zf-C3HC4_3"/>
    <property type="match status" value="1"/>
</dbReference>
<dbReference type="PANTHER" id="PTHR12313">
    <property type="entry name" value="E3 UBIQUITIN-PROTEIN LIGASE RNF5-RELATED"/>
    <property type="match status" value="1"/>
</dbReference>
<dbReference type="GO" id="GO:0006511">
    <property type="term" value="P:ubiquitin-dependent protein catabolic process"/>
    <property type="evidence" value="ECO:0007669"/>
    <property type="project" value="InterPro"/>
</dbReference>
<evidence type="ECO:0000256" key="4">
    <source>
        <dbReference type="ARBA" id="ARBA00022679"/>
    </source>
</evidence>
<dbReference type="InterPro" id="IPR001841">
    <property type="entry name" value="Znf_RING"/>
</dbReference>
<evidence type="ECO:0000256" key="6">
    <source>
        <dbReference type="ARBA" id="ARBA00022786"/>
    </source>
</evidence>